<evidence type="ECO:0000313" key="3">
    <source>
        <dbReference type="Proteomes" id="UP000299102"/>
    </source>
</evidence>
<organism evidence="2 3">
    <name type="scientific">Eumeta variegata</name>
    <name type="common">Bagworm moth</name>
    <name type="synonym">Eumeta japonica</name>
    <dbReference type="NCBI Taxonomy" id="151549"/>
    <lineage>
        <taxon>Eukaryota</taxon>
        <taxon>Metazoa</taxon>
        <taxon>Ecdysozoa</taxon>
        <taxon>Arthropoda</taxon>
        <taxon>Hexapoda</taxon>
        <taxon>Insecta</taxon>
        <taxon>Pterygota</taxon>
        <taxon>Neoptera</taxon>
        <taxon>Endopterygota</taxon>
        <taxon>Lepidoptera</taxon>
        <taxon>Glossata</taxon>
        <taxon>Ditrysia</taxon>
        <taxon>Tineoidea</taxon>
        <taxon>Psychidae</taxon>
        <taxon>Oiketicinae</taxon>
        <taxon>Eumeta</taxon>
    </lineage>
</organism>
<dbReference type="AlphaFoldDB" id="A0A4C1YVZ2"/>
<comment type="caution">
    <text evidence="2">The sequence shown here is derived from an EMBL/GenBank/DDBJ whole genome shotgun (WGS) entry which is preliminary data.</text>
</comment>
<dbReference type="OrthoDB" id="10050074at2759"/>
<dbReference type="InterPro" id="IPR000477">
    <property type="entry name" value="RT_dom"/>
</dbReference>
<gene>
    <name evidence="2" type="primary">pol</name>
    <name evidence="2" type="ORF">EVAR_58127_1</name>
</gene>
<sequence length="358" mass="41205">MMSVYPLTTPLDLRLAREFSSLDVHPLERLLEEISPSHVAYWSVVKALKSDGYEATPALKKPDNTYAFDDREKAKSTCIEEEVKQKATLPRKDDLPPVSLNEVQRHIRKLKTIKAPGLDGINIWKEAVIIGIPKTETSRPPSSYRPISLRSGLDVAKAFDKVWHSGLTYKLYQLEVPDRLVLLVQNYLKNRHFTFRHENKFLSKRLIRAGVAQGSTLPLLYSSYTNDIPWSQKGVQLALFADDTALYLRGISFRSITPRLQRAIDELTQWFQTWRIECLLMPIQKQLTTSKYYRTDSAKWLLAHPVVINRCASRTFRRPKPRAQFILKPSRDSYAEEPSKGTHRIITRCRHLHAGLVA</sequence>
<dbReference type="Proteomes" id="UP000299102">
    <property type="component" value="Unassembled WGS sequence"/>
</dbReference>
<feature type="domain" description="Reverse transcriptase" evidence="1">
    <location>
        <begin position="152"/>
        <end position="277"/>
    </location>
</feature>
<dbReference type="GO" id="GO:0003964">
    <property type="term" value="F:RNA-directed DNA polymerase activity"/>
    <property type="evidence" value="ECO:0007669"/>
    <property type="project" value="UniProtKB-KW"/>
</dbReference>
<protein>
    <submittedName>
        <fullName evidence="2">RNA-directed DNA polymerase from mobile element jockey</fullName>
    </submittedName>
</protein>
<evidence type="ECO:0000259" key="1">
    <source>
        <dbReference type="Pfam" id="PF00078"/>
    </source>
</evidence>
<evidence type="ECO:0000313" key="2">
    <source>
        <dbReference type="EMBL" id="GBP78984.1"/>
    </source>
</evidence>
<keyword evidence="2" id="KW-0548">Nucleotidyltransferase</keyword>
<dbReference type="PANTHER" id="PTHR19446">
    <property type="entry name" value="REVERSE TRANSCRIPTASES"/>
    <property type="match status" value="1"/>
</dbReference>
<dbReference type="STRING" id="151549.A0A4C1YVZ2"/>
<keyword evidence="2" id="KW-0808">Transferase</keyword>
<proteinExistence type="predicted"/>
<keyword evidence="2" id="KW-0695">RNA-directed DNA polymerase</keyword>
<reference evidence="2 3" key="1">
    <citation type="journal article" date="2019" name="Commun. Biol.">
        <title>The bagworm genome reveals a unique fibroin gene that provides high tensile strength.</title>
        <authorList>
            <person name="Kono N."/>
            <person name="Nakamura H."/>
            <person name="Ohtoshi R."/>
            <person name="Tomita M."/>
            <person name="Numata K."/>
            <person name="Arakawa K."/>
        </authorList>
    </citation>
    <scope>NUCLEOTIDE SEQUENCE [LARGE SCALE GENOMIC DNA]</scope>
</reference>
<dbReference type="Pfam" id="PF00078">
    <property type="entry name" value="RVT_1"/>
    <property type="match status" value="1"/>
</dbReference>
<dbReference type="EMBL" id="BGZK01001395">
    <property type="protein sequence ID" value="GBP78984.1"/>
    <property type="molecule type" value="Genomic_DNA"/>
</dbReference>
<name>A0A4C1YVZ2_EUMVA</name>
<keyword evidence="3" id="KW-1185">Reference proteome</keyword>
<accession>A0A4C1YVZ2</accession>